<dbReference type="EMBL" id="JAIVGD010000028">
    <property type="protein sequence ID" value="KAH0738482.1"/>
    <property type="molecule type" value="Genomic_DNA"/>
</dbReference>
<gene>
    <name evidence="1" type="ORF">KY290_037187</name>
</gene>
<protein>
    <recommendedName>
        <fullName evidence="3">DUF4283 domain-containing protein</fullName>
    </recommendedName>
</protein>
<keyword evidence="2" id="KW-1185">Reference proteome</keyword>
<evidence type="ECO:0000313" key="2">
    <source>
        <dbReference type="Proteomes" id="UP000826656"/>
    </source>
</evidence>
<dbReference type="Proteomes" id="UP000826656">
    <property type="component" value="Unassembled WGS sequence"/>
</dbReference>
<dbReference type="PANTHER" id="PTHR33233:SF17">
    <property type="entry name" value="DUF4283 DOMAIN-CONTAINING PROTEIN"/>
    <property type="match status" value="1"/>
</dbReference>
<sequence length="74" mass="8423">MDADFLVEILLWVKFPNLPMSCWSGNSLSMIGNAISIPLYVDECTMKQSRIFFARVLHQTNVTNSSKWDCCMSS</sequence>
<name>A0ABQ7TWI8_SOLTU</name>
<evidence type="ECO:0008006" key="3">
    <source>
        <dbReference type="Google" id="ProtNLM"/>
    </source>
</evidence>
<proteinExistence type="predicted"/>
<accession>A0ABQ7TWI8</accession>
<dbReference type="PANTHER" id="PTHR33233">
    <property type="entry name" value="ENDONUCLEASE/EXONUCLEASE/PHOSPHATASE"/>
    <property type="match status" value="1"/>
</dbReference>
<reference evidence="1 2" key="1">
    <citation type="journal article" date="2021" name="bioRxiv">
        <title>Chromosome-scale and haplotype-resolved genome assembly of a tetraploid potato cultivar.</title>
        <authorList>
            <person name="Sun H."/>
            <person name="Jiao W.-B."/>
            <person name="Krause K."/>
            <person name="Campoy J.A."/>
            <person name="Goel M."/>
            <person name="Folz-Donahue K."/>
            <person name="Kukat C."/>
            <person name="Huettel B."/>
            <person name="Schneeberger K."/>
        </authorList>
    </citation>
    <scope>NUCLEOTIDE SEQUENCE [LARGE SCALE GENOMIC DNA]</scope>
    <source>
        <strain evidence="1">SolTubOtavaFocal</strain>
        <tissue evidence="1">Leaves</tissue>
    </source>
</reference>
<evidence type="ECO:0000313" key="1">
    <source>
        <dbReference type="EMBL" id="KAH0738482.1"/>
    </source>
</evidence>
<comment type="caution">
    <text evidence="1">The sequence shown here is derived from an EMBL/GenBank/DDBJ whole genome shotgun (WGS) entry which is preliminary data.</text>
</comment>
<organism evidence="1 2">
    <name type="scientific">Solanum tuberosum</name>
    <name type="common">Potato</name>
    <dbReference type="NCBI Taxonomy" id="4113"/>
    <lineage>
        <taxon>Eukaryota</taxon>
        <taxon>Viridiplantae</taxon>
        <taxon>Streptophyta</taxon>
        <taxon>Embryophyta</taxon>
        <taxon>Tracheophyta</taxon>
        <taxon>Spermatophyta</taxon>
        <taxon>Magnoliopsida</taxon>
        <taxon>eudicotyledons</taxon>
        <taxon>Gunneridae</taxon>
        <taxon>Pentapetalae</taxon>
        <taxon>asterids</taxon>
        <taxon>lamiids</taxon>
        <taxon>Solanales</taxon>
        <taxon>Solanaceae</taxon>
        <taxon>Solanoideae</taxon>
        <taxon>Solaneae</taxon>
        <taxon>Solanum</taxon>
    </lineage>
</organism>